<evidence type="ECO:0000256" key="2">
    <source>
        <dbReference type="ARBA" id="ARBA00023125"/>
    </source>
</evidence>
<name>A0ABV6NEF4_9BACI</name>
<dbReference type="InterPro" id="IPR000524">
    <property type="entry name" value="Tscrpt_reg_HTH_GntR"/>
</dbReference>
<evidence type="ECO:0000256" key="1">
    <source>
        <dbReference type="ARBA" id="ARBA00023015"/>
    </source>
</evidence>
<keyword evidence="6" id="KW-1185">Reference proteome</keyword>
<accession>A0ABV6NEF4</accession>
<reference evidence="5 6" key="1">
    <citation type="submission" date="2024-09" db="EMBL/GenBank/DDBJ databases">
        <authorList>
            <person name="Sun Q."/>
            <person name="Mori K."/>
        </authorList>
    </citation>
    <scope>NUCLEOTIDE SEQUENCE [LARGE SCALE GENOMIC DNA]</scope>
    <source>
        <strain evidence="5 6">NCAIM B.02301</strain>
    </source>
</reference>
<evidence type="ECO:0000259" key="4">
    <source>
        <dbReference type="PROSITE" id="PS50949"/>
    </source>
</evidence>
<evidence type="ECO:0000313" key="5">
    <source>
        <dbReference type="EMBL" id="MFC0559142.1"/>
    </source>
</evidence>
<dbReference type="CDD" id="cd07377">
    <property type="entry name" value="WHTH_GntR"/>
    <property type="match status" value="1"/>
</dbReference>
<dbReference type="InterPro" id="IPR011663">
    <property type="entry name" value="UTRA"/>
</dbReference>
<evidence type="ECO:0000313" key="6">
    <source>
        <dbReference type="Proteomes" id="UP001589833"/>
    </source>
</evidence>
<comment type="caution">
    <text evidence="5">The sequence shown here is derived from an EMBL/GenBank/DDBJ whole genome shotgun (WGS) entry which is preliminary data.</text>
</comment>
<dbReference type="RefSeq" id="WP_273846114.1">
    <property type="nucleotide sequence ID" value="NZ_JAQQWT010000016.1"/>
</dbReference>
<dbReference type="Gene3D" id="3.40.1410.10">
    <property type="entry name" value="Chorismate lyase-like"/>
    <property type="match status" value="1"/>
</dbReference>
<dbReference type="SUPFAM" id="SSF64288">
    <property type="entry name" value="Chorismate lyase-like"/>
    <property type="match status" value="1"/>
</dbReference>
<feature type="domain" description="HTH gntR-type" evidence="4">
    <location>
        <begin position="9"/>
        <end position="77"/>
    </location>
</feature>
<dbReference type="PANTHER" id="PTHR44846">
    <property type="entry name" value="MANNOSYL-D-GLYCERATE TRANSPORT/METABOLISM SYSTEM REPRESSOR MNGR-RELATED"/>
    <property type="match status" value="1"/>
</dbReference>
<proteinExistence type="predicted"/>
<keyword evidence="1" id="KW-0805">Transcription regulation</keyword>
<dbReference type="Pfam" id="PF00392">
    <property type="entry name" value="GntR"/>
    <property type="match status" value="1"/>
</dbReference>
<dbReference type="SMART" id="SM00866">
    <property type="entry name" value="UTRA"/>
    <property type="match status" value="1"/>
</dbReference>
<evidence type="ECO:0000256" key="3">
    <source>
        <dbReference type="ARBA" id="ARBA00023163"/>
    </source>
</evidence>
<dbReference type="SMART" id="SM00345">
    <property type="entry name" value="HTH_GNTR"/>
    <property type="match status" value="1"/>
</dbReference>
<gene>
    <name evidence="5" type="ORF">ACFFH4_08770</name>
</gene>
<dbReference type="Pfam" id="PF07702">
    <property type="entry name" value="UTRA"/>
    <property type="match status" value="1"/>
</dbReference>
<keyword evidence="3" id="KW-0804">Transcription</keyword>
<dbReference type="InterPro" id="IPR036390">
    <property type="entry name" value="WH_DNA-bd_sf"/>
</dbReference>
<dbReference type="InterPro" id="IPR050679">
    <property type="entry name" value="Bact_HTH_transcr_reg"/>
</dbReference>
<dbReference type="InterPro" id="IPR036388">
    <property type="entry name" value="WH-like_DNA-bd_sf"/>
</dbReference>
<organism evidence="5 6">
    <name type="scientific">Halalkalibacter alkalisediminis</name>
    <dbReference type="NCBI Taxonomy" id="935616"/>
    <lineage>
        <taxon>Bacteria</taxon>
        <taxon>Bacillati</taxon>
        <taxon>Bacillota</taxon>
        <taxon>Bacilli</taxon>
        <taxon>Bacillales</taxon>
        <taxon>Bacillaceae</taxon>
        <taxon>Halalkalibacter</taxon>
    </lineage>
</organism>
<dbReference type="Gene3D" id="1.10.10.10">
    <property type="entry name" value="Winged helix-like DNA-binding domain superfamily/Winged helix DNA-binding domain"/>
    <property type="match status" value="1"/>
</dbReference>
<dbReference type="PRINTS" id="PR00035">
    <property type="entry name" value="HTHGNTR"/>
</dbReference>
<dbReference type="InterPro" id="IPR028978">
    <property type="entry name" value="Chorismate_lyase_/UTRA_dom_sf"/>
</dbReference>
<dbReference type="PROSITE" id="PS50949">
    <property type="entry name" value="HTH_GNTR"/>
    <property type="match status" value="1"/>
</dbReference>
<dbReference type="EMBL" id="JBHLTR010000011">
    <property type="protein sequence ID" value="MFC0559142.1"/>
    <property type="molecule type" value="Genomic_DNA"/>
</dbReference>
<dbReference type="PANTHER" id="PTHR44846:SF1">
    <property type="entry name" value="MANNOSYL-D-GLYCERATE TRANSPORT_METABOLISM SYSTEM REPRESSOR MNGR-RELATED"/>
    <property type="match status" value="1"/>
</dbReference>
<keyword evidence="2" id="KW-0238">DNA-binding</keyword>
<protein>
    <submittedName>
        <fullName evidence="5">GntR family transcriptional regulator</fullName>
    </submittedName>
</protein>
<sequence>MKLNHSSSIPLYAQLKDIIKAEISNGHYKHNQQLPTEVELCDIYGVSRITARRAISDLVEEGYLTRQQGKGTFVKEKILKRELISVNGFSEHIIQSGEKPNSQILSCDVVEATSQLTDLLHVNGDSPLLQLKRILYIDDEPFVLEIAHYPLERFHNLQEYITQSTSTYEILSKKYNVTFSSNTKTINVILADSDQSKYLKCDLGQPLYFIEKIAYDINHVPVHTSSLFLRADRAKFTVNSTNK</sequence>
<dbReference type="NCBIfam" id="NF008491">
    <property type="entry name" value="PRK11402.1"/>
    <property type="match status" value="1"/>
</dbReference>
<dbReference type="SUPFAM" id="SSF46785">
    <property type="entry name" value="Winged helix' DNA-binding domain"/>
    <property type="match status" value="1"/>
</dbReference>
<dbReference type="Proteomes" id="UP001589833">
    <property type="component" value="Unassembled WGS sequence"/>
</dbReference>